<organism evidence="3 4">
    <name type="scientific">Botryotinia calthae</name>
    <dbReference type="NCBI Taxonomy" id="38488"/>
    <lineage>
        <taxon>Eukaryota</taxon>
        <taxon>Fungi</taxon>
        <taxon>Dikarya</taxon>
        <taxon>Ascomycota</taxon>
        <taxon>Pezizomycotina</taxon>
        <taxon>Leotiomycetes</taxon>
        <taxon>Helotiales</taxon>
        <taxon>Sclerotiniaceae</taxon>
        <taxon>Botryotinia</taxon>
    </lineage>
</organism>
<keyword evidence="4" id="KW-1185">Reference proteome</keyword>
<evidence type="ECO:0000259" key="2">
    <source>
        <dbReference type="PROSITE" id="PS00036"/>
    </source>
</evidence>
<dbReference type="CDD" id="cd14688">
    <property type="entry name" value="bZIP_YAP"/>
    <property type="match status" value="1"/>
</dbReference>
<dbReference type="InterPro" id="IPR052635">
    <property type="entry name" value="Sec_Metab_Biosynth_Reg"/>
</dbReference>
<dbReference type="PANTHER" id="PTHR39607">
    <property type="entry name" value="XANTHOCILLIN BIOSYNTHESIS CLUSTER TRANSCRIPTION FACTOR XANC-RELATED"/>
    <property type="match status" value="1"/>
</dbReference>
<name>A0A4Y8DAQ3_9HELO</name>
<accession>A0A4Y8DAQ3</accession>
<comment type="caution">
    <text evidence="3">The sequence shown here is derived from an EMBL/GenBank/DDBJ whole genome shotgun (WGS) entry which is preliminary data.</text>
</comment>
<protein>
    <recommendedName>
        <fullName evidence="2">BZIP domain-containing protein</fullName>
    </recommendedName>
</protein>
<dbReference type="PANTHER" id="PTHR39607:SF2">
    <property type="entry name" value="BZIP DOMAIN-CONTAINING PROTEIN"/>
    <property type="match status" value="1"/>
</dbReference>
<dbReference type="EMBL" id="PHWZ01000077">
    <property type="protein sequence ID" value="TEY73511.1"/>
    <property type="molecule type" value="Genomic_DNA"/>
</dbReference>
<dbReference type="PROSITE" id="PS00036">
    <property type="entry name" value="BZIP_BASIC"/>
    <property type="match status" value="1"/>
</dbReference>
<evidence type="ECO:0000313" key="4">
    <source>
        <dbReference type="Proteomes" id="UP000297299"/>
    </source>
</evidence>
<dbReference type="InterPro" id="IPR004827">
    <property type="entry name" value="bZIP"/>
</dbReference>
<feature type="domain" description="BZIP" evidence="2">
    <location>
        <begin position="36"/>
        <end position="51"/>
    </location>
</feature>
<evidence type="ECO:0000313" key="3">
    <source>
        <dbReference type="EMBL" id="TEY73511.1"/>
    </source>
</evidence>
<dbReference type="AlphaFoldDB" id="A0A4Y8DAQ3"/>
<feature type="compositionally biased region" description="Basic and acidic residues" evidence="1">
    <location>
        <begin position="51"/>
        <end position="67"/>
    </location>
</feature>
<dbReference type="OrthoDB" id="5387389at2759"/>
<reference evidence="3 4" key="1">
    <citation type="submission" date="2017-11" db="EMBL/GenBank/DDBJ databases">
        <title>Comparative genomics of Botrytis spp.</title>
        <authorList>
            <person name="Valero-Jimenez C.A."/>
            <person name="Tapia P."/>
            <person name="Veloso J."/>
            <person name="Silva-Moreno E."/>
            <person name="Staats M."/>
            <person name="Valdes J.H."/>
            <person name="Van Kan J.A.L."/>
        </authorList>
    </citation>
    <scope>NUCLEOTIDE SEQUENCE [LARGE SCALE GENOMIC DNA]</scope>
    <source>
        <strain evidence="3 4">MUCL2830</strain>
    </source>
</reference>
<evidence type="ECO:0000256" key="1">
    <source>
        <dbReference type="SAM" id="MobiDB-lite"/>
    </source>
</evidence>
<dbReference type="GO" id="GO:0003700">
    <property type="term" value="F:DNA-binding transcription factor activity"/>
    <property type="evidence" value="ECO:0007669"/>
    <property type="project" value="InterPro"/>
</dbReference>
<sequence>MSSSHRSSSSKGKSSSSGKSKPKQDDWSGITDPEERRRVQNRLAQRKFRDKTKADKERQNRDDENRAHAGHSYQTADSNDVYYDTADAGGSPWGSVSMKHVVSKGRAQEGASRHGSRPDDEASYYENPDATYEGEGYYRGEAASYEDDRAYYDYGSAAGSGSGTSGY</sequence>
<feature type="compositionally biased region" description="Low complexity" evidence="1">
    <location>
        <begin position="1"/>
        <end position="19"/>
    </location>
</feature>
<dbReference type="Proteomes" id="UP000297299">
    <property type="component" value="Unassembled WGS sequence"/>
</dbReference>
<proteinExistence type="predicted"/>
<feature type="region of interest" description="Disordered" evidence="1">
    <location>
        <begin position="1"/>
        <end position="138"/>
    </location>
</feature>
<gene>
    <name evidence="3" type="ORF">BOTCAL_0077g00320</name>
</gene>